<keyword evidence="2 5" id="KW-0812">Transmembrane</keyword>
<evidence type="ECO:0000256" key="5">
    <source>
        <dbReference type="SAM" id="Phobius"/>
    </source>
</evidence>
<organism evidence="8 9">
    <name type="scientific">Luteolibacter soli</name>
    <dbReference type="NCBI Taxonomy" id="3135280"/>
    <lineage>
        <taxon>Bacteria</taxon>
        <taxon>Pseudomonadati</taxon>
        <taxon>Verrucomicrobiota</taxon>
        <taxon>Verrucomicrobiia</taxon>
        <taxon>Verrucomicrobiales</taxon>
        <taxon>Verrucomicrobiaceae</taxon>
        <taxon>Luteolibacter</taxon>
    </lineage>
</organism>
<dbReference type="Proteomes" id="UP001371305">
    <property type="component" value="Unassembled WGS sequence"/>
</dbReference>
<dbReference type="InterPro" id="IPR025640">
    <property type="entry name" value="GYF_2"/>
</dbReference>
<feature type="transmembrane region" description="Helical" evidence="5">
    <location>
        <begin position="193"/>
        <end position="217"/>
    </location>
</feature>
<dbReference type="RefSeq" id="WP_341406137.1">
    <property type="nucleotide sequence ID" value="NZ_JBBUKT010000007.1"/>
</dbReference>
<evidence type="ECO:0000256" key="1">
    <source>
        <dbReference type="ARBA" id="ARBA00004141"/>
    </source>
</evidence>
<evidence type="ECO:0000313" key="8">
    <source>
        <dbReference type="EMBL" id="MEK7952380.1"/>
    </source>
</evidence>
<keyword evidence="3 5" id="KW-1133">Transmembrane helix</keyword>
<evidence type="ECO:0000259" key="7">
    <source>
        <dbReference type="Pfam" id="PF14237"/>
    </source>
</evidence>
<comment type="subcellular location">
    <subcellularLocation>
        <location evidence="1">Membrane</location>
        <topology evidence="1">Multi-pass membrane protein</topology>
    </subcellularLocation>
</comment>
<evidence type="ECO:0000256" key="2">
    <source>
        <dbReference type="ARBA" id="ARBA00022692"/>
    </source>
</evidence>
<keyword evidence="9" id="KW-1185">Reference proteome</keyword>
<sequence>MHPWYYAQAGQQHGPISKEDLQSKFGAGTLEPDALVWSQGMTEWKPANSVAGLWVSAPPPAPPSQAPSSSPVSLSPYAPPAAAPLSEVDWNGHTASGYVPEGSQIRPWIRYWARTFDSLGFLVFFGTVTSLVAPELSDMGNLLDAIVFFFAYSVYETVLLTLFGTTPFKSLLRVRLRNQDGTRLSFGQALRRTLSVLLFGQGLGIPLIALIATIYSYNRLTNQGITSWDQAGNLAVSHRPVQWWRWLILTGFFAFIVGLIVLNTLLEQEAV</sequence>
<evidence type="ECO:0000256" key="4">
    <source>
        <dbReference type="ARBA" id="ARBA00023136"/>
    </source>
</evidence>
<gene>
    <name evidence="8" type="ORF">WKV53_17850</name>
</gene>
<feature type="transmembrane region" description="Helical" evidence="5">
    <location>
        <begin position="111"/>
        <end position="133"/>
    </location>
</feature>
<dbReference type="EMBL" id="JBBUKT010000007">
    <property type="protein sequence ID" value="MEK7952380.1"/>
    <property type="molecule type" value="Genomic_DNA"/>
</dbReference>
<feature type="domain" description="RDD" evidence="6">
    <location>
        <begin position="107"/>
        <end position="261"/>
    </location>
</feature>
<feature type="transmembrane region" description="Helical" evidence="5">
    <location>
        <begin position="243"/>
        <end position="266"/>
    </location>
</feature>
<comment type="caution">
    <text evidence="8">The sequence shown here is derived from an EMBL/GenBank/DDBJ whole genome shotgun (WGS) entry which is preliminary data.</text>
</comment>
<keyword evidence="4 5" id="KW-0472">Membrane</keyword>
<evidence type="ECO:0000256" key="3">
    <source>
        <dbReference type="ARBA" id="ARBA00022989"/>
    </source>
</evidence>
<name>A0ABU9B0I5_9BACT</name>
<proteinExistence type="predicted"/>
<dbReference type="Pfam" id="PF14237">
    <property type="entry name" value="GYF_2"/>
    <property type="match status" value="1"/>
</dbReference>
<feature type="transmembrane region" description="Helical" evidence="5">
    <location>
        <begin position="145"/>
        <end position="172"/>
    </location>
</feature>
<feature type="domain" description="GYF" evidence="7">
    <location>
        <begin position="4"/>
        <end position="53"/>
    </location>
</feature>
<protein>
    <submittedName>
        <fullName evidence="8">RDD family protein</fullName>
    </submittedName>
</protein>
<evidence type="ECO:0000313" key="9">
    <source>
        <dbReference type="Proteomes" id="UP001371305"/>
    </source>
</evidence>
<dbReference type="Pfam" id="PF06271">
    <property type="entry name" value="RDD"/>
    <property type="match status" value="1"/>
</dbReference>
<accession>A0ABU9B0I5</accession>
<evidence type="ECO:0000259" key="6">
    <source>
        <dbReference type="Pfam" id="PF06271"/>
    </source>
</evidence>
<reference evidence="8 9" key="1">
    <citation type="submission" date="2024-04" db="EMBL/GenBank/DDBJ databases">
        <title>Luteolibacter sp. isolated from soil.</title>
        <authorList>
            <person name="An J."/>
        </authorList>
    </citation>
    <scope>NUCLEOTIDE SEQUENCE [LARGE SCALE GENOMIC DNA]</scope>
    <source>
        <strain evidence="8 9">Y139</strain>
    </source>
</reference>
<dbReference type="InterPro" id="IPR010432">
    <property type="entry name" value="RDD"/>
</dbReference>